<accession>A0ABS6VRU4</accession>
<dbReference type="PANTHER" id="PTHR35271:SF1">
    <property type="entry name" value="ABC TRANSPORTER, SUBSTRATE-BINDING LIPOPROTEIN"/>
    <property type="match status" value="1"/>
</dbReference>
<evidence type="ECO:0000313" key="2">
    <source>
        <dbReference type="Proteomes" id="UP001166291"/>
    </source>
</evidence>
<gene>
    <name evidence="1" type="ORF">KXJ70_09660</name>
</gene>
<organism evidence="1 2">
    <name type="scientific">Zhongshania aquimaris</name>
    <dbReference type="NCBI Taxonomy" id="2857107"/>
    <lineage>
        <taxon>Bacteria</taxon>
        <taxon>Pseudomonadati</taxon>
        <taxon>Pseudomonadota</taxon>
        <taxon>Gammaproteobacteria</taxon>
        <taxon>Cellvibrionales</taxon>
        <taxon>Spongiibacteraceae</taxon>
        <taxon>Zhongshania</taxon>
    </lineage>
</organism>
<name>A0ABS6VRU4_9GAMM</name>
<evidence type="ECO:0000313" key="1">
    <source>
        <dbReference type="EMBL" id="MBW2941043.1"/>
    </source>
</evidence>
<comment type="caution">
    <text evidence="1">The sequence shown here is derived from an EMBL/GenBank/DDBJ whole genome shotgun (WGS) entry which is preliminary data.</text>
</comment>
<dbReference type="InterPro" id="IPR007487">
    <property type="entry name" value="ABC_transpt-TYRBP-like"/>
</dbReference>
<dbReference type="EMBL" id="JAHWDQ010000002">
    <property type="protein sequence ID" value="MBW2941043.1"/>
    <property type="molecule type" value="Genomic_DNA"/>
</dbReference>
<reference evidence="1" key="1">
    <citation type="submission" date="2021-07" db="EMBL/GenBank/DDBJ databases">
        <title>Zhongshania sp. CAU 1632 isolated from seawater.</title>
        <authorList>
            <person name="Kim W."/>
        </authorList>
    </citation>
    <scope>NUCLEOTIDE SEQUENCE</scope>
    <source>
        <strain evidence="1">CAU 1632</strain>
    </source>
</reference>
<dbReference type="PANTHER" id="PTHR35271">
    <property type="entry name" value="ABC TRANSPORTER, SUBSTRATE-BINDING LIPOPROTEIN-RELATED"/>
    <property type="match status" value="1"/>
</dbReference>
<dbReference type="Proteomes" id="UP001166291">
    <property type="component" value="Unassembled WGS sequence"/>
</dbReference>
<evidence type="ECO:0008006" key="3">
    <source>
        <dbReference type="Google" id="ProtNLM"/>
    </source>
</evidence>
<proteinExistence type="predicted"/>
<keyword evidence="2" id="KW-1185">Reference proteome</keyword>
<protein>
    <recommendedName>
        <fullName evidence="3">ABC transporter substrate-binding protein</fullName>
    </recommendedName>
</protein>
<dbReference type="RefSeq" id="WP_219043300.1">
    <property type="nucleotide sequence ID" value="NZ_JAHWDQ010000002.1"/>
</dbReference>
<sequence length="269" mass="30596">MFIVDIILPAKNSTLEKLSKKIAEEQNFIVHTYENELPKKENKGDILIIVSEKLLPLLQSDSYKAKFALYVNSNEYAKYHHENATALFSDQPLKRQVLLIKSIFDDKKVQLGIAYQDETYEKIIDDISIQNPLLTINSYEINTPNIIRSVTKIIQNNDVLLTTSENTIYNSDTIRPILLSSYRHQTLVIGPTEGFVRAGALATVLSTPDQYTSDIVSMVNYYIDTKKLPAPQYPSNFEVKINYSVAESLGLTLPSEEELRRRFPDGESN</sequence>